<dbReference type="SUPFAM" id="SSF52980">
    <property type="entry name" value="Restriction endonuclease-like"/>
    <property type="match status" value="1"/>
</dbReference>
<dbReference type="GO" id="GO:0009307">
    <property type="term" value="P:DNA restriction-modification system"/>
    <property type="evidence" value="ECO:0007669"/>
    <property type="project" value="InterPro"/>
</dbReference>
<dbReference type="InterPro" id="IPR011856">
    <property type="entry name" value="tRNA_endonuc-like_dom_sf"/>
</dbReference>
<dbReference type="Gene3D" id="3.40.1350.10">
    <property type="match status" value="1"/>
</dbReference>
<dbReference type="PANTHER" id="PTHR28133">
    <property type="entry name" value="REQUIRED FOR RESPIRATORY GROWTH PROTEIN 7, MITOCHONDRIAL"/>
    <property type="match status" value="1"/>
</dbReference>
<dbReference type="AlphaFoldDB" id="A0A9N9GQH8"/>
<proteinExistence type="predicted"/>
<comment type="caution">
    <text evidence="4">The sequence shown here is derived from an EMBL/GenBank/DDBJ whole genome shotgun (WGS) entry which is preliminary data.</text>
</comment>
<dbReference type="EMBL" id="CAJVPP010003351">
    <property type="protein sequence ID" value="CAG8627371.1"/>
    <property type="molecule type" value="Genomic_DNA"/>
</dbReference>
<evidence type="ECO:0000313" key="5">
    <source>
        <dbReference type="Proteomes" id="UP000789375"/>
    </source>
</evidence>
<dbReference type="GO" id="GO:0004519">
    <property type="term" value="F:endonuclease activity"/>
    <property type="evidence" value="ECO:0007669"/>
    <property type="project" value="InterPro"/>
</dbReference>
<evidence type="ECO:0000256" key="2">
    <source>
        <dbReference type="ARBA" id="ARBA00023128"/>
    </source>
</evidence>
<dbReference type="Pfam" id="PF04471">
    <property type="entry name" value="Mrr_cat"/>
    <property type="match status" value="1"/>
</dbReference>
<dbReference type="InterPro" id="IPR018828">
    <property type="entry name" value="RRG7"/>
</dbReference>
<feature type="domain" description="Restriction endonuclease type IV Mrr" evidence="3">
    <location>
        <begin position="7"/>
        <end position="115"/>
    </location>
</feature>
<reference evidence="4" key="1">
    <citation type="submission" date="2021-06" db="EMBL/GenBank/DDBJ databases">
        <authorList>
            <person name="Kallberg Y."/>
            <person name="Tangrot J."/>
            <person name="Rosling A."/>
        </authorList>
    </citation>
    <scope>NUCLEOTIDE SEQUENCE</scope>
    <source>
        <strain evidence="4">87-6 pot B 2015</strain>
    </source>
</reference>
<organism evidence="4 5">
    <name type="scientific">Funneliformis mosseae</name>
    <name type="common">Endomycorrhizal fungus</name>
    <name type="synonym">Glomus mosseae</name>
    <dbReference type="NCBI Taxonomy" id="27381"/>
    <lineage>
        <taxon>Eukaryota</taxon>
        <taxon>Fungi</taxon>
        <taxon>Fungi incertae sedis</taxon>
        <taxon>Mucoromycota</taxon>
        <taxon>Glomeromycotina</taxon>
        <taxon>Glomeromycetes</taxon>
        <taxon>Glomerales</taxon>
        <taxon>Glomeraceae</taxon>
        <taxon>Funneliformis</taxon>
    </lineage>
</organism>
<evidence type="ECO:0000259" key="3">
    <source>
        <dbReference type="Pfam" id="PF04471"/>
    </source>
</evidence>
<name>A0A9N9GQH8_FUNMO</name>
<comment type="subcellular location">
    <subcellularLocation>
        <location evidence="1">Mitochondrion</location>
    </subcellularLocation>
</comment>
<evidence type="ECO:0000256" key="1">
    <source>
        <dbReference type="ARBA" id="ARBA00004173"/>
    </source>
</evidence>
<sequence>MSSTVAKGKELEQRIFDILRSIEIECKWTGGSGDGGVDISGVVVGIPFVIQCKNWTKHKIGPSVIREFEGALTRQTRGTIGVVVGRSKNRFTPGAIVTAKTSIYDIILTDKKDLCIDLIQLVADRLNRSYDFNANPPFPSPMNAQYSENCFPSSVPAP</sequence>
<keyword evidence="2" id="KW-0496">Mitochondrion</keyword>
<dbReference type="GO" id="GO:0003677">
    <property type="term" value="F:DNA binding"/>
    <property type="evidence" value="ECO:0007669"/>
    <property type="project" value="InterPro"/>
</dbReference>
<dbReference type="GO" id="GO:0006302">
    <property type="term" value="P:double-strand break repair"/>
    <property type="evidence" value="ECO:0007669"/>
    <property type="project" value="UniProtKB-ARBA"/>
</dbReference>
<keyword evidence="5" id="KW-1185">Reference proteome</keyword>
<dbReference type="InterPro" id="IPR007560">
    <property type="entry name" value="Restrct_endonuc_IV_Mrr"/>
</dbReference>
<dbReference type="InterPro" id="IPR011335">
    <property type="entry name" value="Restrct_endonuc-II-like"/>
</dbReference>
<gene>
    <name evidence="4" type="ORF">FMOSSE_LOCUS10310</name>
</gene>
<evidence type="ECO:0000313" key="4">
    <source>
        <dbReference type="EMBL" id="CAG8627371.1"/>
    </source>
</evidence>
<dbReference type="PANTHER" id="PTHR28133:SF1">
    <property type="entry name" value="REQUIRED FOR RESPIRATORY GROWTH PROTEIN 7, MITOCHONDRIAL"/>
    <property type="match status" value="1"/>
</dbReference>
<accession>A0A9N9GQH8</accession>
<protein>
    <submittedName>
        <fullName evidence="4">3140_t:CDS:1</fullName>
    </submittedName>
</protein>
<dbReference type="Proteomes" id="UP000789375">
    <property type="component" value="Unassembled WGS sequence"/>
</dbReference>
<dbReference type="GO" id="GO:0005739">
    <property type="term" value="C:mitochondrion"/>
    <property type="evidence" value="ECO:0007669"/>
    <property type="project" value="UniProtKB-SubCell"/>
</dbReference>